<feature type="compositionally biased region" description="Low complexity" evidence="9">
    <location>
        <begin position="1"/>
        <end position="15"/>
    </location>
</feature>
<reference evidence="12" key="1">
    <citation type="journal article" date="2020" name="Nat. Commun.">
        <title>Genome assembly of wild tea tree DASZ reveals pedigree and selection history of tea varieties.</title>
        <authorList>
            <person name="Zhang W."/>
            <person name="Zhang Y."/>
            <person name="Qiu H."/>
            <person name="Guo Y."/>
            <person name="Wan H."/>
            <person name="Zhang X."/>
            <person name="Scossa F."/>
            <person name="Alseekh S."/>
            <person name="Zhang Q."/>
            <person name="Wang P."/>
            <person name="Xu L."/>
            <person name="Schmidt M.H."/>
            <person name="Jia X."/>
            <person name="Li D."/>
            <person name="Zhu A."/>
            <person name="Guo F."/>
            <person name="Chen W."/>
            <person name="Ni D."/>
            <person name="Usadel B."/>
            <person name="Fernie A.R."/>
            <person name="Wen W."/>
        </authorList>
    </citation>
    <scope>NUCLEOTIDE SEQUENCE [LARGE SCALE GENOMIC DNA]</scope>
    <source>
        <strain evidence="12">cv. G240</strain>
    </source>
</reference>
<keyword evidence="2" id="KW-0150">Chloroplast</keyword>
<evidence type="ECO:0000256" key="1">
    <source>
        <dbReference type="ARBA" id="ARBA00004229"/>
    </source>
</evidence>
<keyword evidence="5" id="KW-0479">Metal-binding</keyword>
<evidence type="ECO:0000256" key="9">
    <source>
        <dbReference type="SAM" id="MobiDB-lite"/>
    </source>
</evidence>
<evidence type="ECO:0000256" key="7">
    <source>
        <dbReference type="ARBA" id="ARBA00023004"/>
    </source>
</evidence>
<sequence length="701" mass="78711">MCPTKQNQKQNQNQKHQIPLTEPPDLDLAAAAADWRAEAINGGSIKHVDLHNGTNGWASPPGDLFFLRSKNYLTNKQKSPSGSWLLQPAGFDWLRSPTKLDNILSRPDNRVMNALRSSQSQGEYLKTFLLAVNLQVPGRDHQHSAVFYFSTDDPIPSGSLLHRFVDGDDSFRNQRLKIVSRIVKGPWIVKAAVGNYSACLLGKALTCNYHRGSNYLEIDVDMGSSAIASAILRLALGYVTAVTVDMGFVVESQTEDELPERLLGAVRKQWKQWHAVAEVGGEVAVEGEGSKDDQSVLDKARAERVVVDYDWTDEWYPLYLTQNVPDDAPLGLTVFDKQVVLYRDGKGQLLCCEDRCPHRTVRSSVLLLPANAMIPQSACLRTYEVRDSQGVVWVWMSHTTPPNPNKLPWFENFARPGFQDTSTTHELPYDHSILLENLMDPAHVPISHDRTDWTAKREDAQPLLFKVTERTDRGFAGWWGRERDQSMPNFLRFEAPCVLQNNRELVDKDRERHYFSGLFLCRPSGQGKSMLIVRFGGTKQSPLATLFPKWFLHHNGSKRNTESGWTRLGMECLIILVITTISLPKEPAVVEHAPAGLVASISASSPAKGGIGTMHAPNLANRYFRHVIHCKECRSAVKAFRAWKNAISVVALVSTAFAILVSGRQWKMAPDRFIPRPAELYQARYPFSSIPRLTTRPTYFG</sequence>
<dbReference type="SUPFAM" id="SSF50022">
    <property type="entry name" value="ISP domain"/>
    <property type="match status" value="1"/>
</dbReference>
<keyword evidence="3" id="KW-0934">Plastid</keyword>
<dbReference type="EMBL" id="JACBKZ010000010">
    <property type="protein sequence ID" value="KAF5940392.1"/>
    <property type="molecule type" value="Genomic_DNA"/>
</dbReference>
<gene>
    <name evidence="11" type="ORF">HYC85_021559</name>
</gene>
<dbReference type="Pfam" id="PF07059">
    <property type="entry name" value="EDR2_C"/>
    <property type="match status" value="1"/>
</dbReference>
<feature type="region of interest" description="Disordered" evidence="9">
    <location>
        <begin position="1"/>
        <end position="22"/>
    </location>
</feature>
<keyword evidence="7" id="KW-0408">Iron</keyword>
<dbReference type="PROSITE" id="PS51296">
    <property type="entry name" value="RIESKE"/>
    <property type="match status" value="1"/>
</dbReference>
<evidence type="ECO:0000256" key="5">
    <source>
        <dbReference type="ARBA" id="ARBA00022723"/>
    </source>
</evidence>
<dbReference type="Proteomes" id="UP000593564">
    <property type="component" value="Unassembled WGS sequence"/>
</dbReference>
<evidence type="ECO:0000256" key="6">
    <source>
        <dbReference type="ARBA" id="ARBA00022946"/>
    </source>
</evidence>
<keyword evidence="8" id="KW-0411">Iron-sulfur</keyword>
<dbReference type="InterPro" id="IPR013626">
    <property type="entry name" value="PaO"/>
</dbReference>
<keyword evidence="6" id="KW-0809">Transit peptide</keyword>
<dbReference type="GO" id="GO:0009507">
    <property type="term" value="C:chloroplast"/>
    <property type="evidence" value="ECO:0007669"/>
    <property type="project" value="UniProtKB-SubCell"/>
</dbReference>
<dbReference type="Gene3D" id="2.102.10.10">
    <property type="entry name" value="Rieske [2Fe-2S] iron-sulphur domain"/>
    <property type="match status" value="1"/>
</dbReference>
<comment type="caution">
    <text evidence="11">The sequence shown here is derived from an EMBL/GenBank/DDBJ whole genome shotgun (WGS) entry which is preliminary data.</text>
</comment>
<dbReference type="AlphaFoldDB" id="A0A7J7GHZ6"/>
<evidence type="ECO:0000259" key="10">
    <source>
        <dbReference type="PROSITE" id="PS51296"/>
    </source>
</evidence>
<evidence type="ECO:0000256" key="4">
    <source>
        <dbReference type="ARBA" id="ARBA00022714"/>
    </source>
</evidence>
<name>A0A7J7GHZ6_CAMSI</name>
<proteinExistence type="predicted"/>
<dbReference type="InterPro" id="IPR045096">
    <property type="entry name" value="EDR2-like"/>
</dbReference>
<dbReference type="Pfam" id="PF08417">
    <property type="entry name" value="PaO"/>
    <property type="match status" value="1"/>
</dbReference>
<evidence type="ECO:0000313" key="12">
    <source>
        <dbReference type="Proteomes" id="UP000593564"/>
    </source>
</evidence>
<keyword evidence="12" id="KW-1185">Reference proteome</keyword>
<protein>
    <recommendedName>
        <fullName evidence="10">Rieske domain-containing protein</fullName>
    </recommendedName>
</protein>
<evidence type="ECO:0000256" key="3">
    <source>
        <dbReference type="ARBA" id="ARBA00022640"/>
    </source>
</evidence>
<dbReference type="GO" id="GO:0046872">
    <property type="term" value="F:metal ion binding"/>
    <property type="evidence" value="ECO:0007669"/>
    <property type="project" value="UniProtKB-KW"/>
</dbReference>
<keyword evidence="4" id="KW-0001">2Fe-2S</keyword>
<feature type="domain" description="Rieske" evidence="10">
    <location>
        <begin position="315"/>
        <end position="359"/>
    </location>
</feature>
<dbReference type="GO" id="GO:0051537">
    <property type="term" value="F:2 iron, 2 sulfur cluster binding"/>
    <property type="evidence" value="ECO:0007669"/>
    <property type="project" value="UniProtKB-KW"/>
</dbReference>
<evidence type="ECO:0000256" key="8">
    <source>
        <dbReference type="ARBA" id="ARBA00023014"/>
    </source>
</evidence>
<organism evidence="11 12">
    <name type="scientific">Camellia sinensis</name>
    <name type="common">Tea plant</name>
    <name type="synonym">Thea sinensis</name>
    <dbReference type="NCBI Taxonomy" id="4442"/>
    <lineage>
        <taxon>Eukaryota</taxon>
        <taxon>Viridiplantae</taxon>
        <taxon>Streptophyta</taxon>
        <taxon>Embryophyta</taxon>
        <taxon>Tracheophyta</taxon>
        <taxon>Spermatophyta</taxon>
        <taxon>Magnoliopsida</taxon>
        <taxon>eudicotyledons</taxon>
        <taxon>Gunneridae</taxon>
        <taxon>Pentapetalae</taxon>
        <taxon>asterids</taxon>
        <taxon>Ericales</taxon>
        <taxon>Theaceae</taxon>
        <taxon>Camellia</taxon>
    </lineage>
</organism>
<accession>A0A7J7GHZ6</accession>
<dbReference type="Pfam" id="PF00355">
    <property type="entry name" value="Rieske"/>
    <property type="match status" value="1"/>
</dbReference>
<evidence type="ECO:0000313" key="11">
    <source>
        <dbReference type="EMBL" id="KAF5940392.1"/>
    </source>
</evidence>
<dbReference type="GO" id="GO:0010277">
    <property type="term" value="F:chlorophyllide a oxygenase activity"/>
    <property type="evidence" value="ECO:0007669"/>
    <property type="project" value="InterPro"/>
</dbReference>
<dbReference type="SUPFAM" id="SSF55961">
    <property type="entry name" value="Bet v1-like"/>
    <property type="match status" value="1"/>
</dbReference>
<dbReference type="InterPro" id="IPR036922">
    <property type="entry name" value="Rieske_2Fe-2S_sf"/>
</dbReference>
<reference evidence="11 12" key="2">
    <citation type="submission" date="2020-07" db="EMBL/GenBank/DDBJ databases">
        <title>Genome assembly of wild tea tree DASZ reveals pedigree and selection history of tea varieties.</title>
        <authorList>
            <person name="Zhang W."/>
        </authorList>
    </citation>
    <scope>NUCLEOTIDE SEQUENCE [LARGE SCALE GENOMIC DNA]</scope>
    <source>
        <strain evidence="12">cv. G240</strain>
        <tissue evidence="11">Leaf</tissue>
    </source>
</reference>
<dbReference type="InterPro" id="IPR017941">
    <property type="entry name" value="Rieske_2Fe-2S"/>
</dbReference>
<comment type="subcellular location">
    <subcellularLocation>
        <location evidence="1">Plastid</location>
        <location evidence="1">Chloroplast</location>
    </subcellularLocation>
</comment>
<dbReference type="InterPro" id="IPR009769">
    <property type="entry name" value="EDR2_C"/>
</dbReference>
<dbReference type="PANTHER" id="PTHR12136">
    <property type="entry name" value="ENHANCED DISEASE RESISTANCE-RELATED"/>
    <property type="match status" value="1"/>
</dbReference>
<evidence type="ECO:0000256" key="2">
    <source>
        <dbReference type="ARBA" id="ARBA00022528"/>
    </source>
</evidence>
<dbReference type="PANTHER" id="PTHR12136:SF91">
    <property type="entry name" value="PROTEIN ENHANCED DISEASE RESISTANCE 2-LIKE"/>
    <property type="match status" value="1"/>
</dbReference>